<gene>
    <name evidence="2" type="ORF">SPARVUS_LOCUS11191519</name>
</gene>
<dbReference type="InterPro" id="IPR057949">
    <property type="entry name" value="TPR_TEX10"/>
</dbReference>
<evidence type="ECO:0000313" key="2">
    <source>
        <dbReference type="EMBL" id="CAI9591290.1"/>
    </source>
</evidence>
<evidence type="ECO:0000259" key="1">
    <source>
        <dbReference type="Pfam" id="PF25781"/>
    </source>
</evidence>
<sequence length="491" mass="56134">MKGNRDGLLPYNGLDYLLLNLTLCEIMVSLATPSTLQEDSDWLAMIRTFVTEKLISGWKLNAKQLKRLLEVTNRLLNIHINRVATEKLIQAVYLTYQQRDLHISVRSMLLKFFNRVYLKEEEMFLNLGRSRSKVLSRWLASLPVQLVHLGPRNHQLSALMIDTIYTAAARSNKELLQNLQAIACQVYDPKDGILVLLPEELQLRLVQLLYFIPTLSSDLLIFLSRCCISERLPSNLASKLVGILHTRSPFGNWMCPVLESTMQDVDYFSFLFSTLIGFSTEKLAWMQSNKLTSRLSKTRVSRVCLYMTEQSFFAHHWTVTQAVCSSLSSVRSRRQCFDILQNAITKHLGGLIIMPDSTIGSVLHAINTLLDQSCVLSETLYTFLASNCYSIFNCLLTMEKDAEHIQKRDNLWGECISLLSMLPNVLKLMLQNLQVSRACQEELPVIAQLLRLLLQNPQLRSHMMTNAFLVQQTLQDVMNLKSCEIQETVAH</sequence>
<reference evidence="2" key="1">
    <citation type="submission" date="2023-05" db="EMBL/GenBank/DDBJ databases">
        <authorList>
            <person name="Stuckert A."/>
        </authorList>
    </citation>
    <scope>NUCLEOTIDE SEQUENCE</scope>
</reference>
<comment type="caution">
    <text evidence="2">The sequence shown here is derived from an EMBL/GenBank/DDBJ whole genome shotgun (WGS) entry which is preliminary data.</text>
</comment>
<dbReference type="Pfam" id="PF25781">
    <property type="entry name" value="TPR_TEX10"/>
    <property type="match status" value="1"/>
</dbReference>
<dbReference type="EMBL" id="CATNWA010016265">
    <property type="protein sequence ID" value="CAI9591290.1"/>
    <property type="molecule type" value="Genomic_DNA"/>
</dbReference>
<accession>A0ABN9F2K9</accession>
<keyword evidence="3" id="KW-1185">Reference proteome</keyword>
<proteinExistence type="predicted"/>
<feature type="domain" description="TEX10-like TPR repeats" evidence="1">
    <location>
        <begin position="134"/>
        <end position="487"/>
    </location>
</feature>
<protein>
    <recommendedName>
        <fullName evidence="1">TEX10-like TPR repeats domain-containing protein</fullName>
    </recommendedName>
</protein>
<name>A0ABN9F2K9_9NEOB</name>
<organism evidence="2 3">
    <name type="scientific">Staurois parvus</name>
    <dbReference type="NCBI Taxonomy" id="386267"/>
    <lineage>
        <taxon>Eukaryota</taxon>
        <taxon>Metazoa</taxon>
        <taxon>Chordata</taxon>
        <taxon>Craniata</taxon>
        <taxon>Vertebrata</taxon>
        <taxon>Euteleostomi</taxon>
        <taxon>Amphibia</taxon>
        <taxon>Batrachia</taxon>
        <taxon>Anura</taxon>
        <taxon>Neobatrachia</taxon>
        <taxon>Ranoidea</taxon>
        <taxon>Ranidae</taxon>
        <taxon>Staurois</taxon>
    </lineage>
</organism>
<evidence type="ECO:0000313" key="3">
    <source>
        <dbReference type="Proteomes" id="UP001162483"/>
    </source>
</evidence>
<dbReference type="Proteomes" id="UP001162483">
    <property type="component" value="Unassembled WGS sequence"/>
</dbReference>